<dbReference type="PROSITE" id="PS50975">
    <property type="entry name" value="ATP_GRASP"/>
    <property type="match status" value="1"/>
</dbReference>
<accession>A0A1L8RG76</accession>
<keyword evidence="6 16" id="KW-0479">Metal-binding</keyword>
<dbReference type="Gene3D" id="3.30.470.20">
    <property type="entry name" value="ATP-grasp fold, B domain"/>
    <property type="match status" value="1"/>
</dbReference>
<evidence type="ECO:0000256" key="12">
    <source>
        <dbReference type="ARBA" id="ARBA00023211"/>
    </source>
</evidence>
<evidence type="ECO:0000256" key="11">
    <source>
        <dbReference type="ARBA" id="ARBA00022984"/>
    </source>
</evidence>
<comment type="function">
    <text evidence="14">Cell wall formation.</text>
</comment>
<dbReference type="Gene3D" id="3.40.50.20">
    <property type="match status" value="1"/>
</dbReference>
<dbReference type="InterPro" id="IPR011127">
    <property type="entry name" value="Dala_Dala_lig_N"/>
</dbReference>
<dbReference type="GO" id="GO:0005524">
    <property type="term" value="F:ATP binding"/>
    <property type="evidence" value="ECO:0007669"/>
    <property type="project" value="UniProtKB-UniRule"/>
</dbReference>
<dbReference type="InterPro" id="IPR000291">
    <property type="entry name" value="D-Ala_lig_Van_CS"/>
</dbReference>
<dbReference type="NCBIfam" id="NF002378">
    <property type="entry name" value="PRK01372.1"/>
    <property type="match status" value="1"/>
</dbReference>
<dbReference type="EMBL" id="JXKH01000003">
    <property type="protein sequence ID" value="OJG18779.1"/>
    <property type="molecule type" value="Genomic_DNA"/>
</dbReference>
<dbReference type="InterPro" id="IPR016185">
    <property type="entry name" value="PreATP-grasp_dom_sf"/>
</dbReference>
<evidence type="ECO:0000256" key="16">
    <source>
        <dbReference type="PIRSR" id="PIRSR039102-3"/>
    </source>
</evidence>
<proteinExistence type="inferred from homology"/>
<gene>
    <name evidence="14" type="primary">ddl</name>
    <name evidence="19" type="ORF">RU97_GL001397</name>
</gene>
<feature type="binding site" evidence="16">
    <location>
        <position position="314"/>
    </location>
    <ligand>
        <name>Mg(2+)</name>
        <dbReference type="ChEBI" id="CHEBI:18420"/>
        <label>2</label>
    </ligand>
</feature>
<comment type="cofactor">
    <cofactor evidence="1">
        <name>Mn(2+)</name>
        <dbReference type="ChEBI" id="CHEBI:29035"/>
    </cofactor>
</comment>
<evidence type="ECO:0000256" key="9">
    <source>
        <dbReference type="ARBA" id="ARBA00022842"/>
    </source>
</evidence>
<dbReference type="Pfam" id="PF01820">
    <property type="entry name" value="Dala_Dala_lig_N"/>
    <property type="match status" value="1"/>
</dbReference>
<dbReference type="InterPro" id="IPR005905">
    <property type="entry name" value="D_ala_D_ala"/>
</dbReference>
<comment type="pathway">
    <text evidence="14">Cell wall biogenesis; peptidoglycan biosynthesis.</text>
</comment>
<dbReference type="Pfam" id="PF07478">
    <property type="entry name" value="Dala_Dala_lig_C"/>
    <property type="match status" value="1"/>
</dbReference>
<evidence type="ECO:0000256" key="1">
    <source>
        <dbReference type="ARBA" id="ARBA00001936"/>
    </source>
</evidence>
<dbReference type="Gene3D" id="3.30.1490.20">
    <property type="entry name" value="ATP-grasp fold, A domain"/>
    <property type="match status" value="1"/>
</dbReference>
<comment type="similarity">
    <text evidence="3 14">Belongs to the D-alanine--D-alanine ligase family.</text>
</comment>
<dbReference type="Proteomes" id="UP000181884">
    <property type="component" value="Unassembled WGS sequence"/>
</dbReference>
<dbReference type="SUPFAM" id="SSF52440">
    <property type="entry name" value="PreATP-grasp domain"/>
    <property type="match status" value="1"/>
</dbReference>
<dbReference type="InterPro" id="IPR013815">
    <property type="entry name" value="ATP_grasp_subdomain_1"/>
</dbReference>
<keyword evidence="20" id="KW-1185">Reference proteome</keyword>
<reference evidence="19 20" key="1">
    <citation type="submission" date="2014-12" db="EMBL/GenBank/DDBJ databases">
        <title>Draft genome sequences of 29 type strains of Enterococci.</title>
        <authorList>
            <person name="Zhong Z."/>
            <person name="Sun Z."/>
            <person name="Liu W."/>
            <person name="Zhang W."/>
            <person name="Zhang H."/>
        </authorList>
    </citation>
    <scope>NUCLEOTIDE SEQUENCE [LARGE SCALE GENOMIC DNA]</scope>
    <source>
        <strain evidence="19 20">DSM 17029</strain>
    </source>
</reference>
<comment type="cofactor">
    <cofactor evidence="16">
        <name>Mg(2+)</name>
        <dbReference type="ChEBI" id="CHEBI:18420"/>
    </cofactor>
    <cofactor evidence="16">
        <name>Mn(2+)</name>
        <dbReference type="ChEBI" id="CHEBI:29035"/>
    </cofactor>
    <text evidence="16">Binds 2 magnesium or manganese ions per subunit.</text>
</comment>
<evidence type="ECO:0000313" key="19">
    <source>
        <dbReference type="EMBL" id="OJG18779.1"/>
    </source>
</evidence>
<organism evidence="19 20">
    <name type="scientific">Enterococcus canis</name>
    <dbReference type="NCBI Taxonomy" id="214095"/>
    <lineage>
        <taxon>Bacteria</taxon>
        <taxon>Bacillati</taxon>
        <taxon>Bacillota</taxon>
        <taxon>Bacilli</taxon>
        <taxon>Lactobacillales</taxon>
        <taxon>Enterococcaceae</taxon>
        <taxon>Enterococcus</taxon>
    </lineage>
</organism>
<evidence type="ECO:0000256" key="10">
    <source>
        <dbReference type="ARBA" id="ARBA00022960"/>
    </source>
</evidence>
<dbReference type="PANTHER" id="PTHR23132">
    <property type="entry name" value="D-ALANINE--D-ALANINE LIGASE"/>
    <property type="match status" value="1"/>
</dbReference>
<keyword evidence="11 14" id="KW-0573">Peptidoglycan synthesis</keyword>
<comment type="subcellular location">
    <subcellularLocation>
        <location evidence="2 14">Cytoplasm</location>
    </subcellularLocation>
</comment>
<evidence type="ECO:0000256" key="15">
    <source>
        <dbReference type="PIRSR" id="PIRSR039102-1"/>
    </source>
</evidence>
<name>A0A1L8RG76_9ENTE</name>
<dbReference type="NCBIfam" id="TIGR01205">
    <property type="entry name" value="D_ala_D_alaTIGR"/>
    <property type="match status" value="1"/>
</dbReference>
<evidence type="ECO:0000256" key="3">
    <source>
        <dbReference type="ARBA" id="ARBA00010871"/>
    </source>
</evidence>
<evidence type="ECO:0000256" key="6">
    <source>
        <dbReference type="ARBA" id="ARBA00022723"/>
    </source>
</evidence>
<dbReference type="PROSITE" id="PS00843">
    <property type="entry name" value="DALA_DALA_LIGASE_1"/>
    <property type="match status" value="1"/>
</dbReference>
<keyword evidence="12 16" id="KW-0464">Manganese</keyword>
<evidence type="ECO:0000256" key="7">
    <source>
        <dbReference type="ARBA" id="ARBA00022741"/>
    </source>
</evidence>
<keyword evidence="5 14" id="KW-0436">Ligase</keyword>
<evidence type="ECO:0000256" key="4">
    <source>
        <dbReference type="ARBA" id="ARBA00022490"/>
    </source>
</evidence>
<feature type="domain" description="ATP-grasp" evidence="18">
    <location>
        <begin position="154"/>
        <end position="345"/>
    </location>
</feature>
<dbReference type="GO" id="GO:0009252">
    <property type="term" value="P:peptidoglycan biosynthetic process"/>
    <property type="evidence" value="ECO:0007669"/>
    <property type="project" value="UniProtKB-UniRule"/>
</dbReference>
<dbReference type="PANTHER" id="PTHR23132:SF23">
    <property type="entry name" value="D-ALANINE--D-ALANINE LIGASE B"/>
    <property type="match status" value="1"/>
</dbReference>
<dbReference type="FunFam" id="3.30.470.20:FF:000008">
    <property type="entry name" value="D-alanine--D-alanine ligase"/>
    <property type="match status" value="1"/>
</dbReference>
<evidence type="ECO:0000256" key="5">
    <source>
        <dbReference type="ARBA" id="ARBA00022598"/>
    </source>
</evidence>
<dbReference type="AlphaFoldDB" id="A0A1L8RG76"/>
<comment type="catalytic activity">
    <reaction evidence="14">
        <text>2 D-alanine + ATP = D-alanyl-D-alanine + ADP + phosphate + H(+)</text>
        <dbReference type="Rhea" id="RHEA:11224"/>
        <dbReference type="ChEBI" id="CHEBI:15378"/>
        <dbReference type="ChEBI" id="CHEBI:30616"/>
        <dbReference type="ChEBI" id="CHEBI:43474"/>
        <dbReference type="ChEBI" id="CHEBI:57416"/>
        <dbReference type="ChEBI" id="CHEBI:57822"/>
        <dbReference type="ChEBI" id="CHEBI:456216"/>
        <dbReference type="EC" id="6.3.2.4"/>
    </reaction>
</comment>
<feature type="active site" evidence="15">
    <location>
        <position position="24"/>
    </location>
</feature>
<dbReference type="HAMAP" id="MF_00047">
    <property type="entry name" value="Dala_Dala_lig"/>
    <property type="match status" value="1"/>
</dbReference>
<feature type="binding site" evidence="16">
    <location>
        <position position="299"/>
    </location>
    <ligand>
        <name>Mg(2+)</name>
        <dbReference type="ChEBI" id="CHEBI:18420"/>
        <label>1</label>
    </ligand>
</feature>
<keyword evidence="10 14" id="KW-0133">Cell shape</keyword>
<dbReference type="STRING" id="214095.RU97_GL001397"/>
<dbReference type="GO" id="GO:0046872">
    <property type="term" value="F:metal ion binding"/>
    <property type="evidence" value="ECO:0007669"/>
    <property type="project" value="UniProtKB-KW"/>
</dbReference>
<dbReference type="PIRSF" id="PIRSF039102">
    <property type="entry name" value="Ddl/VanB"/>
    <property type="match status" value="1"/>
</dbReference>
<dbReference type="GO" id="GO:0008716">
    <property type="term" value="F:D-alanine-D-alanine ligase activity"/>
    <property type="evidence" value="ECO:0007669"/>
    <property type="project" value="UniProtKB-UniRule"/>
</dbReference>
<evidence type="ECO:0000259" key="18">
    <source>
        <dbReference type="PROSITE" id="PS50975"/>
    </source>
</evidence>
<dbReference type="InterPro" id="IPR011761">
    <property type="entry name" value="ATP-grasp"/>
</dbReference>
<evidence type="ECO:0000313" key="20">
    <source>
        <dbReference type="Proteomes" id="UP000181884"/>
    </source>
</evidence>
<dbReference type="GO" id="GO:0008360">
    <property type="term" value="P:regulation of cell shape"/>
    <property type="evidence" value="ECO:0007669"/>
    <property type="project" value="UniProtKB-KW"/>
</dbReference>
<keyword evidence="8 17" id="KW-0067">ATP-binding</keyword>
<evidence type="ECO:0000256" key="2">
    <source>
        <dbReference type="ARBA" id="ARBA00004496"/>
    </source>
</evidence>
<dbReference type="InterPro" id="IPR011095">
    <property type="entry name" value="Dala_Dala_lig_C"/>
</dbReference>
<evidence type="ECO:0000256" key="17">
    <source>
        <dbReference type="PROSITE-ProRule" id="PRU00409"/>
    </source>
</evidence>
<dbReference type="GO" id="GO:0071555">
    <property type="term" value="P:cell wall organization"/>
    <property type="evidence" value="ECO:0007669"/>
    <property type="project" value="UniProtKB-KW"/>
</dbReference>
<keyword evidence="13 14" id="KW-0961">Cell wall biogenesis/degradation</keyword>
<feature type="binding site" evidence="16">
    <location>
        <position position="312"/>
    </location>
    <ligand>
        <name>Mg(2+)</name>
        <dbReference type="ChEBI" id="CHEBI:18420"/>
        <label>2</label>
    </ligand>
</feature>
<comment type="caution">
    <text evidence="19">The sequence shown here is derived from an EMBL/GenBank/DDBJ whole genome shotgun (WGS) entry which is preliminary data.</text>
</comment>
<keyword evidence="4 14" id="KW-0963">Cytoplasm</keyword>
<protein>
    <recommendedName>
        <fullName evidence="14">D-alanine--D-alanine ligase</fullName>
        <ecNumber evidence="14">6.3.2.4</ecNumber>
    </recommendedName>
    <alternativeName>
        <fullName evidence="14">D-Ala-D-Ala ligase</fullName>
    </alternativeName>
    <alternativeName>
        <fullName evidence="14">D-alanylalanine synthetase</fullName>
    </alternativeName>
</protein>
<evidence type="ECO:0000256" key="8">
    <source>
        <dbReference type="ARBA" id="ARBA00022840"/>
    </source>
</evidence>
<dbReference type="PROSITE" id="PS00844">
    <property type="entry name" value="DALA_DALA_LIGASE_2"/>
    <property type="match status" value="1"/>
</dbReference>
<feature type="binding site" evidence="16">
    <location>
        <position position="312"/>
    </location>
    <ligand>
        <name>Mg(2+)</name>
        <dbReference type="ChEBI" id="CHEBI:18420"/>
        <label>1</label>
    </ligand>
</feature>
<dbReference type="GO" id="GO:0005829">
    <property type="term" value="C:cytosol"/>
    <property type="evidence" value="ECO:0007669"/>
    <property type="project" value="TreeGrafter"/>
</dbReference>
<sequence length="350" mass="38607">METTCIEKSEQMDVVVLAGGLSDERDVSLSSGSQIANALIRKGHRVLLVDLYEGSQYADFASAYAAERQEQYMYDVPKVAPDLLALMQQFDNRQELIGPNVIELCQSADVAFLALHGGIGENGKLQALFDLYRIRYTGSGHAGSLLAMDKHLAKQLMVFNGIPTANWLMYRKGEPIPQVEYPCVVKPNDNGSSIGVKMVDNEAGLIQALKEVTQYGERVMIEQKISGREFSVGVLEGEALPIIEIIPKAGFYDYENKYQANATEEVTPAALTESQTRNMQQLALKVHQILGLVGYSRIDFMLAQSGHMYCIEANTLPGMTPTSLLPQEAAVVGLDYDELCERLLTLAFKK</sequence>
<dbReference type="UniPathway" id="UPA00219"/>
<keyword evidence="9 16" id="KW-0460">Magnesium</keyword>
<feature type="active site" evidence="15">
    <location>
        <position position="192"/>
    </location>
</feature>
<feature type="active site" evidence="15">
    <location>
        <position position="323"/>
    </location>
</feature>
<keyword evidence="7 17" id="KW-0547">Nucleotide-binding</keyword>
<evidence type="ECO:0000256" key="13">
    <source>
        <dbReference type="ARBA" id="ARBA00023316"/>
    </source>
</evidence>
<dbReference type="EC" id="6.3.2.4" evidence="14"/>
<evidence type="ECO:0000256" key="14">
    <source>
        <dbReference type="HAMAP-Rule" id="MF_00047"/>
    </source>
</evidence>
<dbReference type="SUPFAM" id="SSF56059">
    <property type="entry name" value="Glutathione synthetase ATP-binding domain-like"/>
    <property type="match status" value="1"/>
</dbReference>